<keyword evidence="1" id="KW-0479">Metal-binding</keyword>
<dbReference type="InParanoid" id="A0A6P8I0S2"/>
<gene>
    <name evidence="7" type="primary">LOC116297105</name>
</gene>
<dbReference type="Proteomes" id="UP000515163">
    <property type="component" value="Unplaced"/>
</dbReference>
<dbReference type="RefSeq" id="XP_031561126.1">
    <property type="nucleotide sequence ID" value="XM_031705266.1"/>
</dbReference>
<dbReference type="AlphaFoldDB" id="A0A6P8I0S2"/>
<dbReference type="OrthoDB" id="5978528at2759"/>
<feature type="region of interest" description="Disordered" evidence="3">
    <location>
        <begin position="362"/>
        <end position="400"/>
    </location>
</feature>
<organism evidence="6 7">
    <name type="scientific">Actinia tenebrosa</name>
    <name type="common">Australian red waratah sea anemone</name>
    <dbReference type="NCBI Taxonomy" id="6105"/>
    <lineage>
        <taxon>Eukaryota</taxon>
        <taxon>Metazoa</taxon>
        <taxon>Cnidaria</taxon>
        <taxon>Anthozoa</taxon>
        <taxon>Hexacorallia</taxon>
        <taxon>Actiniaria</taxon>
        <taxon>Actiniidae</taxon>
        <taxon>Actinia</taxon>
    </lineage>
</organism>
<dbReference type="GO" id="GO:0046872">
    <property type="term" value="F:metal ion binding"/>
    <property type="evidence" value="ECO:0007669"/>
    <property type="project" value="UniProtKB-KW"/>
</dbReference>
<dbReference type="PANTHER" id="PTHR11474">
    <property type="entry name" value="TYROSINASE FAMILY MEMBER"/>
    <property type="match status" value="1"/>
</dbReference>
<reference evidence="7" key="1">
    <citation type="submission" date="2025-08" db="UniProtKB">
        <authorList>
            <consortium name="RefSeq"/>
        </authorList>
    </citation>
    <scope>IDENTIFICATION</scope>
    <source>
        <tissue evidence="7">Tentacle</tissue>
    </source>
</reference>
<sequence>MWKWLVCLVILFHCAASVEGGSCVPGQKKFDECKRLCVCSEDGTLTQCTRKRKEFTSMSDAERSLYIQTLKTVSTNEIYKKEYDDLITLHIRHFMSGIHNMKHFLTWHRWYLLQYENLLRKVDCTVTVSYWDWSITSGEPWGSETDDLWYAGSTGFGGDGDPTNNYCVSDGPFAEGSWQLVPAANPGCQRRSFYGNPPDSVAVAELLDITAGNFTDFEVSLRINFHDTVHCLIGGTMCSLDSSCAPEFILHHAFIDKIWADWQEKSHEHKTVYFSSITDPLPATYGVMPLEVIDNNALPGGVRVDYLDVNDTETETFVKRIRKLKPERLQEIPRPDFDAINEESLKLFHVSVDEVERAKRKEKRFRPKIKKDRNTLTTRKGKRIGLEEPDLEIAESGQGK</sequence>
<accession>A0A6P8I0S2</accession>
<keyword evidence="6" id="KW-1185">Reference proteome</keyword>
<evidence type="ECO:0000256" key="2">
    <source>
        <dbReference type="ARBA" id="ARBA00023008"/>
    </source>
</evidence>
<feature type="chain" id="PRO_5027896397" evidence="4">
    <location>
        <begin position="21"/>
        <end position="400"/>
    </location>
</feature>
<evidence type="ECO:0000256" key="1">
    <source>
        <dbReference type="ARBA" id="ARBA00022723"/>
    </source>
</evidence>
<keyword evidence="4" id="KW-0732">Signal</keyword>
<feature type="signal peptide" evidence="4">
    <location>
        <begin position="1"/>
        <end position="20"/>
    </location>
</feature>
<feature type="domain" description="Tyrosinase copper-binding" evidence="5">
    <location>
        <begin position="99"/>
        <end position="116"/>
    </location>
</feature>
<dbReference type="Gene3D" id="1.10.1280.10">
    <property type="entry name" value="Di-copper center containing domain from catechol oxidase"/>
    <property type="match status" value="1"/>
</dbReference>
<proteinExistence type="predicted"/>
<dbReference type="InterPro" id="IPR008922">
    <property type="entry name" value="Di-copper_centre_dom_sf"/>
</dbReference>
<name>A0A6P8I0S2_ACTTE</name>
<evidence type="ECO:0000313" key="7">
    <source>
        <dbReference type="RefSeq" id="XP_031561126.1"/>
    </source>
</evidence>
<dbReference type="PROSITE" id="PS00497">
    <property type="entry name" value="TYROSINASE_1"/>
    <property type="match status" value="1"/>
</dbReference>
<dbReference type="PRINTS" id="PR00092">
    <property type="entry name" value="TYROSINASE"/>
</dbReference>
<dbReference type="KEGG" id="aten:116297105"/>
<evidence type="ECO:0000313" key="6">
    <source>
        <dbReference type="Proteomes" id="UP000515163"/>
    </source>
</evidence>
<keyword evidence="2" id="KW-0186">Copper</keyword>
<dbReference type="InterPro" id="IPR050316">
    <property type="entry name" value="Tyrosinase/Hemocyanin"/>
</dbReference>
<dbReference type="PANTHER" id="PTHR11474:SF126">
    <property type="entry name" value="TYROSINASE-LIKE PROTEIN TYR-1-RELATED"/>
    <property type="match status" value="1"/>
</dbReference>
<evidence type="ECO:0000259" key="5">
    <source>
        <dbReference type="PROSITE" id="PS00497"/>
    </source>
</evidence>
<dbReference type="InterPro" id="IPR002227">
    <property type="entry name" value="Tyrosinase_Cu-bd"/>
</dbReference>
<dbReference type="GO" id="GO:0016491">
    <property type="term" value="F:oxidoreductase activity"/>
    <property type="evidence" value="ECO:0007669"/>
    <property type="project" value="InterPro"/>
</dbReference>
<dbReference type="GeneID" id="116297105"/>
<protein>
    <submittedName>
        <fullName evidence="7">Uncharacterized protein LOC116297105</fullName>
    </submittedName>
</protein>
<evidence type="ECO:0000256" key="3">
    <source>
        <dbReference type="SAM" id="MobiDB-lite"/>
    </source>
</evidence>
<dbReference type="Pfam" id="PF00264">
    <property type="entry name" value="Tyrosinase"/>
    <property type="match status" value="1"/>
</dbReference>
<evidence type="ECO:0000256" key="4">
    <source>
        <dbReference type="SAM" id="SignalP"/>
    </source>
</evidence>
<feature type="compositionally biased region" description="Basic residues" evidence="3">
    <location>
        <begin position="362"/>
        <end position="371"/>
    </location>
</feature>
<dbReference type="SUPFAM" id="SSF48056">
    <property type="entry name" value="Di-copper centre-containing domain"/>
    <property type="match status" value="1"/>
</dbReference>